<evidence type="ECO:0000313" key="2">
    <source>
        <dbReference type="EMBL" id="BAD01765.1"/>
    </source>
</evidence>
<proteinExistence type="predicted"/>
<feature type="compositionally biased region" description="Pro residues" evidence="1">
    <location>
        <begin position="117"/>
        <end position="126"/>
    </location>
</feature>
<feature type="compositionally biased region" description="Basic residues" evidence="1">
    <location>
        <begin position="149"/>
        <end position="170"/>
    </location>
</feature>
<dbReference type="Proteomes" id="UP000000763">
    <property type="component" value="Chromosome 8"/>
</dbReference>
<evidence type="ECO:0000256" key="1">
    <source>
        <dbReference type="SAM" id="MobiDB-lite"/>
    </source>
</evidence>
<reference evidence="3" key="1">
    <citation type="journal article" date="2005" name="Nature">
        <title>The map-based sequence of the rice genome.</title>
        <authorList>
            <consortium name="International rice genome sequencing project (IRGSP)"/>
            <person name="Matsumoto T."/>
            <person name="Wu J."/>
            <person name="Kanamori H."/>
            <person name="Katayose Y."/>
            <person name="Fujisawa M."/>
            <person name="Namiki N."/>
            <person name="Mizuno H."/>
            <person name="Yamamoto K."/>
            <person name="Antonio B.A."/>
            <person name="Baba T."/>
            <person name="Sakata K."/>
            <person name="Nagamura Y."/>
            <person name="Aoki H."/>
            <person name="Arikawa K."/>
            <person name="Arita K."/>
            <person name="Bito T."/>
            <person name="Chiden Y."/>
            <person name="Fujitsuka N."/>
            <person name="Fukunaka R."/>
            <person name="Hamada M."/>
            <person name="Harada C."/>
            <person name="Hayashi A."/>
            <person name="Hijishita S."/>
            <person name="Honda M."/>
            <person name="Hosokawa S."/>
            <person name="Ichikawa Y."/>
            <person name="Idonuma A."/>
            <person name="Iijima M."/>
            <person name="Ikeda M."/>
            <person name="Ikeno M."/>
            <person name="Ito K."/>
            <person name="Ito S."/>
            <person name="Ito T."/>
            <person name="Ito Y."/>
            <person name="Ito Y."/>
            <person name="Iwabuchi A."/>
            <person name="Kamiya K."/>
            <person name="Karasawa W."/>
            <person name="Kurita K."/>
            <person name="Katagiri S."/>
            <person name="Kikuta A."/>
            <person name="Kobayashi H."/>
            <person name="Kobayashi N."/>
            <person name="Machita K."/>
            <person name="Maehara T."/>
            <person name="Masukawa M."/>
            <person name="Mizubayashi T."/>
            <person name="Mukai Y."/>
            <person name="Nagasaki H."/>
            <person name="Nagata Y."/>
            <person name="Naito S."/>
            <person name="Nakashima M."/>
            <person name="Nakama Y."/>
            <person name="Nakamichi Y."/>
            <person name="Nakamura M."/>
            <person name="Meguro A."/>
            <person name="Negishi M."/>
            <person name="Ohta I."/>
            <person name="Ohta T."/>
            <person name="Okamoto M."/>
            <person name="Ono N."/>
            <person name="Saji S."/>
            <person name="Sakaguchi M."/>
            <person name="Sakai K."/>
            <person name="Shibata M."/>
            <person name="Shimokawa T."/>
            <person name="Song J."/>
            <person name="Takazaki Y."/>
            <person name="Terasawa K."/>
            <person name="Tsugane M."/>
            <person name="Tsuji K."/>
            <person name="Ueda S."/>
            <person name="Waki K."/>
            <person name="Yamagata H."/>
            <person name="Yamamoto M."/>
            <person name="Yamamoto S."/>
            <person name="Yamane H."/>
            <person name="Yoshiki S."/>
            <person name="Yoshihara R."/>
            <person name="Yukawa K."/>
            <person name="Zhong H."/>
            <person name="Yano M."/>
            <person name="Yuan Q."/>
            <person name="Ouyang S."/>
            <person name="Liu J."/>
            <person name="Jones K.M."/>
            <person name="Gansberger K."/>
            <person name="Moffat K."/>
            <person name="Hill J."/>
            <person name="Bera J."/>
            <person name="Fadrosh D."/>
            <person name="Jin S."/>
            <person name="Johri S."/>
            <person name="Kim M."/>
            <person name="Overton L."/>
            <person name="Reardon M."/>
            <person name="Tsitrin T."/>
            <person name="Vuong H."/>
            <person name="Weaver B."/>
            <person name="Ciecko A."/>
            <person name="Tallon L."/>
            <person name="Jackson J."/>
            <person name="Pai G."/>
            <person name="Aken S.V."/>
            <person name="Utterback T."/>
            <person name="Reidmuller S."/>
            <person name="Feldblyum T."/>
            <person name="Hsiao J."/>
            <person name="Zismann V."/>
            <person name="Iobst S."/>
            <person name="de Vazeille A.R."/>
            <person name="Buell C.R."/>
            <person name="Ying K."/>
            <person name="Li Y."/>
            <person name="Lu T."/>
            <person name="Huang Y."/>
            <person name="Zhao Q."/>
            <person name="Feng Q."/>
            <person name="Zhang L."/>
            <person name="Zhu J."/>
            <person name="Weng Q."/>
            <person name="Mu J."/>
            <person name="Lu Y."/>
            <person name="Fan D."/>
            <person name="Liu Y."/>
            <person name="Guan J."/>
            <person name="Zhang Y."/>
            <person name="Yu S."/>
            <person name="Liu X."/>
            <person name="Zhang Y."/>
            <person name="Hong G."/>
            <person name="Han B."/>
            <person name="Choisne N."/>
            <person name="Demange N."/>
            <person name="Orjeda G."/>
            <person name="Samain S."/>
            <person name="Cattolico L."/>
            <person name="Pelletier E."/>
            <person name="Couloux A."/>
            <person name="Segurens B."/>
            <person name="Wincker P."/>
            <person name="D'Hont A."/>
            <person name="Scarpelli C."/>
            <person name="Weissenbach J."/>
            <person name="Salanoubat M."/>
            <person name="Quetier F."/>
            <person name="Yu Y."/>
            <person name="Kim H.R."/>
            <person name="Rambo T."/>
            <person name="Currie J."/>
            <person name="Collura K."/>
            <person name="Luo M."/>
            <person name="Yang T."/>
            <person name="Ammiraju J.S.S."/>
            <person name="Engler F."/>
            <person name="Soderlund C."/>
            <person name="Wing R.A."/>
            <person name="Palmer L.E."/>
            <person name="de la Bastide M."/>
            <person name="Spiegel L."/>
            <person name="Nascimento L."/>
            <person name="Zutavern T."/>
            <person name="O'Shaughnessy A."/>
            <person name="Dike S."/>
            <person name="Dedhia N."/>
            <person name="Preston R."/>
            <person name="Balija V."/>
            <person name="McCombie W.R."/>
            <person name="Chow T."/>
            <person name="Chen H."/>
            <person name="Chung M."/>
            <person name="Chen C."/>
            <person name="Shaw J."/>
            <person name="Wu H."/>
            <person name="Hsiao K."/>
            <person name="Chao Y."/>
            <person name="Chu M."/>
            <person name="Cheng C."/>
            <person name="Hour A."/>
            <person name="Lee P."/>
            <person name="Lin S."/>
            <person name="Lin Y."/>
            <person name="Liou J."/>
            <person name="Liu S."/>
            <person name="Hsing Y."/>
            <person name="Raghuvanshi S."/>
            <person name="Mohanty A."/>
            <person name="Bharti A.K."/>
            <person name="Gaur A."/>
            <person name="Gupta V."/>
            <person name="Kumar D."/>
            <person name="Ravi V."/>
            <person name="Vij S."/>
            <person name="Kapur A."/>
            <person name="Khurana P."/>
            <person name="Khurana P."/>
            <person name="Khurana J.P."/>
            <person name="Tyagi A.K."/>
            <person name="Gaikwad K."/>
            <person name="Singh A."/>
            <person name="Dalal V."/>
            <person name="Srivastava S."/>
            <person name="Dixit A."/>
            <person name="Pal A.K."/>
            <person name="Ghazi I.A."/>
            <person name="Yadav M."/>
            <person name="Pandit A."/>
            <person name="Bhargava A."/>
            <person name="Sureshbabu K."/>
            <person name="Batra K."/>
            <person name="Sharma T.R."/>
            <person name="Mohapatra T."/>
            <person name="Singh N.K."/>
            <person name="Messing J."/>
            <person name="Nelson A.B."/>
            <person name="Fuks G."/>
            <person name="Kavchok S."/>
            <person name="Keizer G."/>
            <person name="Linton E."/>
            <person name="Llaca V."/>
            <person name="Song R."/>
            <person name="Tanyolac B."/>
            <person name="Young S."/>
            <person name="Ho-Il K."/>
            <person name="Hahn J.H."/>
            <person name="Sangsakoo G."/>
            <person name="Vanavichit A."/>
            <person name="de Mattos Luiz.A.T."/>
            <person name="Zimmer P.D."/>
            <person name="Malone G."/>
            <person name="Dellagostin O."/>
            <person name="de Oliveira A.C."/>
            <person name="Bevan M."/>
            <person name="Bancroft I."/>
            <person name="Minx P."/>
            <person name="Cordum H."/>
            <person name="Wilson R."/>
            <person name="Cheng Z."/>
            <person name="Jin W."/>
            <person name="Jiang J."/>
            <person name="Leong S.A."/>
            <person name="Iwama H."/>
            <person name="Gojobori T."/>
            <person name="Itoh T."/>
            <person name="Niimura Y."/>
            <person name="Fujii Y."/>
            <person name="Habara T."/>
            <person name="Sakai H."/>
            <person name="Sato Y."/>
            <person name="Wilson G."/>
            <person name="Kumar K."/>
            <person name="McCouch S."/>
            <person name="Juretic N."/>
            <person name="Hoen D."/>
            <person name="Wright S."/>
            <person name="Bruskiewich R."/>
            <person name="Bureau T."/>
            <person name="Miyao A."/>
            <person name="Hirochika H."/>
            <person name="Nishikawa T."/>
            <person name="Kadowaki K."/>
            <person name="Sugiura M."/>
            <person name="Burr B."/>
            <person name="Sasaki T."/>
        </authorList>
    </citation>
    <scope>NUCLEOTIDE SEQUENCE [LARGE SCALE GENOMIC DNA]</scope>
    <source>
        <strain evidence="3">cv. Nipponbare</strain>
    </source>
</reference>
<feature type="compositionally biased region" description="Low complexity" evidence="1">
    <location>
        <begin position="127"/>
        <end position="148"/>
    </location>
</feature>
<feature type="region of interest" description="Disordered" evidence="1">
    <location>
        <begin position="110"/>
        <end position="170"/>
    </location>
</feature>
<organism evidence="2 3">
    <name type="scientific">Oryza sativa subsp. japonica</name>
    <name type="common">Rice</name>
    <dbReference type="NCBI Taxonomy" id="39947"/>
    <lineage>
        <taxon>Eukaryota</taxon>
        <taxon>Viridiplantae</taxon>
        <taxon>Streptophyta</taxon>
        <taxon>Embryophyta</taxon>
        <taxon>Tracheophyta</taxon>
        <taxon>Spermatophyta</taxon>
        <taxon>Magnoliopsida</taxon>
        <taxon>Liliopsida</taxon>
        <taxon>Poales</taxon>
        <taxon>Poaceae</taxon>
        <taxon>BOP clade</taxon>
        <taxon>Oryzoideae</taxon>
        <taxon>Oryzeae</taxon>
        <taxon>Oryzinae</taxon>
        <taxon>Oryza</taxon>
        <taxon>Oryza sativa</taxon>
    </lineage>
</organism>
<name>Q6YUI9_ORYSJ</name>
<protein>
    <submittedName>
        <fullName evidence="2">Uncharacterized protein</fullName>
    </submittedName>
</protein>
<reference evidence="3" key="2">
    <citation type="journal article" date="2008" name="Nucleic Acids Res.">
        <title>The rice annotation project database (RAP-DB): 2008 update.</title>
        <authorList>
            <consortium name="The rice annotation project (RAP)"/>
        </authorList>
    </citation>
    <scope>GENOME REANNOTATION</scope>
    <source>
        <strain evidence="3">cv. Nipponbare</strain>
    </source>
</reference>
<dbReference type="EMBL" id="AP005866">
    <property type="protein sequence ID" value="BAD01765.1"/>
    <property type="molecule type" value="Genomic_DNA"/>
</dbReference>
<dbReference type="AlphaFoldDB" id="Q6YUI9"/>
<gene>
    <name evidence="2" type="primary">OSJNBb0076O03.27</name>
</gene>
<accession>Q6YUI9</accession>
<evidence type="ECO:0000313" key="3">
    <source>
        <dbReference type="Proteomes" id="UP000000763"/>
    </source>
</evidence>
<sequence>MEGGEAHMAGFLNGEALRPNRSCSTERLHNGVPRVHVPSVPSLDGTILIFCLVEGMRERWDGRCLSSSSTTVDCAICIHAWNNRIKHSGNSRTATTAGAPNPLAHRRRRGWIGRSPAPDPPPPLSLPPSFAAAESPSSGSAAAALPTSKLRRHSSPPHRHHRSRSRRASR</sequence>